<dbReference type="EMBL" id="AWXU01000087">
    <property type="protein sequence ID" value="KFN45706.1"/>
    <property type="molecule type" value="Genomic_DNA"/>
</dbReference>
<keyword evidence="5" id="KW-1185">Reference proteome</keyword>
<dbReference type="Proteomes" id="UP000029391">
    <property type="component" value="Unassembled WGS sequence"/>
</dbReference>
<keyword evidence="2" id="KW-0129">CBS domain</keyword>
<sequence length="138" mass="14700">MKASEVMTRDVHVVNCETTLRQAAELMRRADIGSLPVSRDGQLVGMVTDRDIVVRAVAEGWDLDSPVSRVMSGDLKVCRAGQTVEEVAAHMAGLGVRRLPVVDDAGQVVGFISLSNIAFANQPTSTGTLLDGTARPHC</sequence>
<evidence type="ECO:0000259" key="3">
    <source>
        <dbReference type="PROSITE" id="PS51371"/>
    </source>
</evidence>
<gene>
    <name evidence="4" type="ORF">P873_02145</name>
</gene>
<evidence type="ECO:0000313" key="4">
    <source>
        <dbReference type="EMBL" id="KFN45706.1"/>
    </source>
</evidence>
<dbReference type="Gene3D" id="3.10.580.10">
    <property type="entry name" value="CBS-domain"/>
    <property type="match status" value="1"/>
</dbReference>
<dbReference type="InterPro" id="IPR046342">
    <property type="entry name" value="CBS_dom_sf"/>
</dbReference>
<dbReference type="InterPro" id="IPR000644">
    <property type="entry name" value="CBS_dom"/>
</dbReference>
<organism evidence="4 5">
    <name type="scientific">Arenimonas composti TR7-09 = DSM 18010</name>
    <dbReference type="NCBI Taxonomy" id="1121013"/>
    <lineage>
        <taxon>Bacteria</taxon>
        <taxon>Pseudomonadati</taxon>
        <taxon>Pseudomonadota</taxon>
        <taxon>Gammaproteobacteria</taxon>
        <taxon>Lysobacterales</taxon>
        <taxon>Lysobacteraceae</taxon>
        <taxon>Arenimonas</taxon>
    </lineage>
</organism>
<dbReference type="SUPFAM" id="SSF54631">
    <property type="entry name" value="CBS-domain pair"/>
    <property type="match status" value="1"/>
</dbReference>
<proteinExistence type="predicted"/>
<dbReference type="AlphaFoldDB" id="A0A091B1Y6"/>
<dbReference type="PANTHER" id="PTHR48108:SF34">
    <property type="entry name" value="CBS DOMAIN-CONTAINING PROTEIN YHCV"/>
    <property type="match status" value="1"/>
</dbReference>
<name>A0A091B1Y6_9GAMM</name>
<evidence type="ECO:0000256" key="2">
    <source>
        <dbReference type="PROSITE-ProRule" id="PRU00703"/>
    </source>
</evidence>
<dbReference type="STRING" id="1121013.GCA_000426365_00584"/>
<dbReference type="OrthoDB" id="9794094at2"/>
<accession>A0A091B1Y6</accession>
<dbReference type="SMART" id="SM00116">
    <property type="entry name" value="CBS"/>
    <property type="match status" value="2"/>
</dbReference>
<reference evidence="4 5" key="1">
    <citation type="submission" date="2013-09" db="EMBL/GenBank/DDBJ databases">
        <title>Genome sequencing of Arenimonas composti.</title>
        <authorList>
            <person name="Chen F."/>
            <person name="Wang G."/>
        </authorList>
    </citation>
    <scope>NUCLEOTIDE SEQUENCE [LARGE SCALE GENOMIC DNA]</scope>
    <source>
        <strain evidence="4 5">TR7-09</strain>
    </source>
</reference>
<dbReference type="PANTHER" id="PTHR48108">
    <property type="entry name" value="CBS DOMAIN-CONTAINING PROTEIN CBSX2, CHLOROPLASTIC"/>
    <property type="match status" value="1"/>
</dbReference>
<feature type="domain" description="CBS" evidence="3">
    <location>
        <begin position="7"/>
        <end position="63"/>
    </location>
</feature>
<dbReference type="RefSeq" id="WP_026816077.1">
    <property type="nucleotide sequence ID" value="NZ_AUFF01000001.1"/>
</dbReference>
<protein>
    <recommendedName>
        <fullName evidence="3">CBS domain-containing protein</fullName>
    </recommendedName>
</protein>
<feature type="domain" description="CBS" evidence="3">
    <location>
        <begin position="71"/>
        <end position="129"/>
    </location>
</feature>
<comment type="caution">
    <text evidence="4">The sequence shown here is derived from an EMBL/GenBank/DDBJ whole genome shotgun (WGS) entry which is preliminary data.</text>
</comment>
<dbReference type="Pfam" id="PF00571">
    <property type="entry name" value="CBS"/>
    <property type="match status" value="2"/>
</dbReference>
<dbReference type="CDD" id="cd04622">
    <property type="entry name" value="CBS_pair_HRP1_like"/>
    <property type="match status" value="1"/>
</dbReference>
<dbReference type="eggNOG" id="COG0517">
    <property type="taxonomic scope" value="Bacteria"/>
</dbReference>
<evidence type="ECO:0000313" key="5">
    <source>
        <dbReference type="Proteomes" id="UP000029391"/>
    </source>
</evidence>
<dbReference type="InterPro" id="IPR051462">
    <property type="entry name" value="CBS_domain-containing"/>
</dbReference>
<keyword evidence="1" id="KW-0677">Repeat</keyword>
<evidence type="ECO:0000256" key="1">
    <source>
        <dbReference type="ARBA" id="ARBA00022737"/>
    </source>
</evidence>
<dbReference type="PROSITE" id="PS51371">
    <property type="entry name" value="CBS"/>
    <property type="match status" value="2"/>
</dbReference>